<evidence type="ECO:0000259" key="2">
    <source>
        <dbReference type="Pfam" id="PF12850"/>
    </source>
</evidence>
<dbReference type="Gene3D" id="3.60.21.10">
    <property type="match status" value="1"/>
</dbReference>
<gene>
    <name evidence="3" type="ORF">HNR42_002311</name>
</gene>
<proteinExistence type="inferred from homology"/>
<dbReference type="Pfam" id="PF12850">
    <property type="entry name" value="Metallophos_2"/>
    <property type="match status" value="1"/>
</dbReference>
<dbReference type="AlphaFoldDB" id="A0A841I1C5"/>
<dbReference type="PIRSF" id="PIRSF000883">
    <property type="entry name" value="Pesterase_MJ0912"/>
    <property type="match status" value="1"/>
</dbReference>
<keyword evidence="4" id="KW-1185">Reference proteome</keyword>
<dbReference type="SUPFAM" id="SSF56300">
    <property type="entry name" value="Metallo-dependent phosphatases"/>
    <property type="match status" value="1"/>
</dbReference>
<evidence type="ECO:0000313" key="3">
    <source>
        <dbReference type="EMBL" id="MBB6098876.1"/>
    </source>
</evidence>
<dbReference type="EMBL" id="JACHHG010000008">
    <property type="protein sequence ID" value="MBB6098876.1"/>
    <property type="molecule type" value="Genomic_DNA"/>
</dbReference>
<dbReference type="InterPro" id="IPR029052">
    <property type="entry name" value="Metallo-depent_PP-like"/>
</dbReference>
<dbReference type="GO" id="GO:0005737">
    <property type="term" value="C:cytoplasm"/>
    <property type="evidence" value="ECO:0007669"/>
    <property type="project" value="TreeGrafter"/>
</dbReference>
<accession>A0A841I1C5</accession>
<name>A0A841I1C5_9DEIO</name>
<comment type="similarity">
    <text evidence="1">Belongs to the metallophosphoesterase superfamily. YfcE family.</text>
</comment>
<organism evidence="3 4">
    <name type="scientific">Deinobacterium chartae</name>
    <dbReference type="NCBI Taxonomy" id="521158"/>
    <lineage>
        <taxon>Bacteria</taxon>
        <taxon>Thermotogati</taxon>
        <taxon>Deinococcota</taxon>
        <taxon>Deinococci</taxon>
        <taxon>Deinococcales</taxon>
        <taxon>Deinococcaceae</taxon>
        <taxon>Deinobacterium</taxon>
    </lineage>
</organism>
<evidence type="ECO:0000256" key="1">
    <source>
        <dbReference type="ARBA" id="ARBA00008950"/>
    </source>
</evidence>
<dbReference type="InterPro" id="IPR050126">
    <property type="entry name" value="Ap4A_hydrolase"/>
</dbReference>
<feature type="domain" description="Calcineurin-like phosphoesterase" evidence="2">
    <location>
        <begin position="1"/>
        <end position="221"/>
    </location>
</feature>
<reference evidence="3 4" key="1">
    <citation type="submission" date="2020-08" db="EMBL/GenBank/DDBJ databases">
        <title>Genomic Encyclopedia of Type Strains, Phase IV (KMG-IV): sequencing the most valuable type-strain genomes for metagenomic binning, comparative biology and taxonomic classification.</title>
        <authorList>
            <person name="Goeker M."/>
        </authorList>
    </citation>
    <scope>NUCLEOTIDE SEQUENCE [LARGE SCALE GENOMIC DNA]</scope>
    <source>
        <strain evidence="3 4">DSM 21458</strain>
    </source>
</reference>
<dbReference type="InterPro" id="IPR011152">
    <property type="entry name" value="Pesterase_MJ0912"/>
</dbReference>
<dbReference type="PANTHER" id="PTHR42850:SF2">
    <property type="entry name" value="BLL5683 PROTEIN"/>
    <property type="match status" value="1"/>
</dbReference>
<dbReference type="PANTHER" id="PTHR42850">
    <property type="entry name" value="METALLOPHOSPHOESTERASE"/>
    <property type="match status" value="1"/>
</dbReference>
<dbReference type="GO" id="GO:0016791">
    <property type="term" value="F:phosphatase activity"/>
    <property type="evidence" value="ECO:0007669"/>
    <property type="project" value="TreeGrafter"/>
</dbReference>
<evidence type="ECO:0000313" key="4">
    <source>
        <dbReference type="Proteomes" id="UP000569951"/>
    </source>
</evidence>
<protein>
    <submittedName>
        <fullName evidence="3">Diadenosine tetraphosphatase ApaH/serine/threonine PP2A family protein phosphatase</fullName>
    </submittedName>
</protein>
<sequence>MRTLLLSDVHANLAALEAVLQAASALGWDQAVSLGDALGYGPNPGEVLDLLQEVGVRCIAGNHDRWLLDLHPGTDGFLGGSVGAALRWQRARLNAAQLERVRGWPEWIEAEVGGRAELALCRHGSPRSLTTYVDSLARAREEFADWEGTLAFVGHTHLPGVYSTLEGPVGDWIKHHPLGGARTEAVQQLTLPPRARWIVNPGSVGQPRDGDPRAAFAIFDGERGVLEVHRVAYDLERTQAQLRAAGLPEVLAARLAEGR</sequence>
<dbReference type="RefSeq" id="WP_343058375.1">
    <property type="nucleotide sequence ID" value="NZ_JACHHG010000008.1"/>
</dbReference>
<dbReference type="InterPro" id="IPR024654">
    <property type="entry name" value="Calcineurin-like_PHP_lpxH"/>
</dbReference>
<dbReference type="Proteomes" id="UP000569951">
    <property type="component" value="Unassembled WGS sequence"/>
</dbReference>
<comment type="caution">
    <text evidence="3">The sequence shown here is derived from an EMBL/GenBank/DDBJ whole genome shotgun (WGS) entry which is preliminary data.</text>
</comment>